<dbReference type="Gene3D" id="3.40.50.2000">
    <property type="entry name" value="Glycogen Phosphorylase B"/>
    <property type="match status" value="2"/>
</dbReference>
<dbReference type="AlphaFoldDB" id="A0A7T2ZNV2"/>
<evidence type="ECO:0000259" key="2">
    <source>
        <dbReference type="Pfam" id="PF13439"/>
    </source>
</evidence>
<dbReference type="PANTHER" id="PTHR12526:SF627">
    <property type="entry name" value="D-RHAMNOSYLTRANSFERASE WBPZ"/>
    <property type="match status" value="1"/>
</dbReference>
<sequence>MTKSILYFLSTSDISSGATRSLLRLVSIVEDSDFRVIIILPEHGNVEDELVNKGIKYYVVKQYIWNYWIKYLSHTKNIFYYLKLPLKYLLNRISLHKINRIIKKEKVDIIHMNTLTSFLGAQAAIKQRKILIWHIREFMEEDLGIEFCNRKKAIDLINKSTCVISISDSISKKFSNEVLVYKKVIHNGLSIDDYFIDKVAFQNQKINILSSGRITPGKGQVDLVRAIANLPERYKQMFKVDIIGIVESEEYFKEIKEVISNYKLDGIEFHGFQSDPTDFFRKCDIVCVCSKKEAFGRITVEGMLSGALVIGTNSGGTKEIISTGETGYLYEPGDYMQLSEILKTIINNRSSILEIALRGQEKATLRFSDKNNAMQIMQLYKELEN</sequence>
<keyword evidence="3" id="KW-0808">Transferase</keyword>
<feature type="domain" description="Glycosyltransferase subfamily 4-like N-terminal" evidence="2">
    <location>
        <begin position="16"/>
        <end position="191"/>
    </location>
</feature>
<evidence type="ECO:0000259" key="1">
    <source>
        <dbReference type="Pfam" id="PF00534"/>
    </source>
</evidence>
<feature type="domain" description="Glycosyl transferase family 1" evidence="1">
    <location>
        <begin position="197"/>
        <end position="350"/>
    </location>
</feature>
<dbReference type="RefSeq" id="WP_038806409.1">
    <property type="nucleotide sequence ID" value="NZ_CP065706.1"/>
</dbReference>
<reference evidence="3 4" key="1">
    <citation type="submission" date="2020-12" db="EMBL/GenBank/DDBJ databases">
        <title>FDA dAtabase for Regulatory Grade micrObial Sequences (FDA-ARGOS): Supporting development and validation of Infectious Disease Dx tests.</title>
        <authorList>
            <person name="Sproer C."/>
            <person name="Gronow S."/>
            <person name="Severitt S."/>
            <person name="Schroder I."/>
            <person name="Tallon L."/>
            <person name="Sadzewicz L."/>
            <person name="Zhao X."/>
            <person name="Boylan J."/>
            <person name="Ott S."/>
            <person name="Bowen H."/>
            <person name="Vavikolanu K."/>
            <person name="Mehta A."/>
            <person name="Aluvathingal J."/>
            <person name="Nadendla S."/>
            <person name="Lowell S."/>
            <person name="Myers T."/>
            <person name="Yan Y."/>
            <person name="Sichtig H."/>
        </authorList>
    </citation>
    <scope>NUCLEOTIDE SEQUENCE [LARGE SCALE GENOMIC DNA]</scope>
    <source>
        <strain evidence="3 4">FDAARGOS_886</strain>
    </source>
</reference>
<evidence type="ECO:0000313" key="3">
    <source>
        <dbReference type="EMBL" id="QPS97779.1"/>
    </source>
</evidence>
<protein>
    <submittedName>
        <fullName evidence="3">Glycosyltransferase</fullName>
    </submittedName>
</protein>
<dbReference type="PANTHER" id="PTHR12526">
    <property type="entry name" value="GLYCOSYLTRANSFERASE"/>
    <property type="match status" value="1"/>
</dbReference>
<dbReference type="GO" id="GO:0016757">
    <property type="term" value="F:glycosyltransferase activity"/>
    <property type="evidence" value="ECO:0007669"/>
    <property type="project" value="InterPro"/>
</dbReference>
<dbReference type="Proteomes" id="UP000594986">
    <property type="component" value="Chromosome"/>
</dbReference>
<dbReference type="InterPro" id="IPR028098">
    <property type="entry name" value="Glyco_trans_4-like_N"/>
</dbReference>
<accession>A0A7T2ZNV2</accession>
<gene>
    <name evidence="3" type="ORF">I6G43_02280</name>
</gene>
<dbReference type="Pfam" id="PF00534">
    <property type="entry name" value="Glycos_transf_1"/>
    <property type="match status" value="1"/>
</dbReference>
<name>A0A7T2ZNV2_STROR</name>
<proteinExistence type="predicted"/>
<evidence type="ECO:0000313" key="4">
    <source>
        <dbReference type="Proteomes" id="UP000594986"/>
    </source>
</evidence>
<dbReference type="Pfam" id="PF13439">
    <property type="entry name" value="Glyco_transf_4"/>
    <property type="match status" value="1"/>
</dbReference>
<dbReference type="InterPro" id="IPR001296">
    <property type="entry name" value="Glyco_trans_1"/>
</dbReference>
<dbReference type="SUPFAM" id="SSF53756">
    <property type="entry name" value="UDP-Glycosyltransferase/glycogen phosphorylase"/>
    <property type="match status" value="1"/>
</dbReference>
<organism evidence="3 4">
    <name type="scientific">Streptococcus oralis</name>
    <dbReference type="NCBI Taxonomy" id="1303"/>
    <lineage>
        <taxon>Bacteria</taxon>
        <taxon>Bacillati</taxon>
        <taxon>Bacillota</taxon>
        <taxon>Bacilli</taxon>
        <taxon>Lactobacillales</taxon>
        <taxon>Streptococcaceae</taxon>
        <taxon>Streptococcus</taxon>
    </lineage>
</organism>
<dbReference type="EMBL" id="CP065706">
    <property type="protein sequence ID" value="QPS97779.1"/>
    <property type="molecule type" value="Genomic_DNA"/>
</dbReference>